<comment type="caution">
    <text evidence="1">The sequence shown here is derived from an EMBL/GenBank/DDBJ whole genome shotgun (WGS) entry which is preliminary data.</text>
</comment>
<gene>
    <name evidence="1" type="ORF">LZA78_12040</name>
</gene>
<organism evidence="1 2">
    <name type="scientific">Rhodobacter flavimaris</name>
    <dbReference type="NCBI Taxonomy" id="2907145"/>
    <lineage>
        <taxon>Bacteria</taxon>
        <taxon>Pseudomonadati</taxon>
        <taxon>Pseudomonadota</taxon>
        <taxon>Alphaproteobacteria</taxon>
        <taxon>Rhodobacterales</taxon>
        <taxon>Rhodobacter group</taxon>
        <taxon>Rhodobacter</taxon>
    </lineage>
</organism>
<dbReference type="EMBL" id="JAJUOS010000009">
    <property type="protein sequence ID" value="MCE5974215.1"/>
    <property type="molecule type" value="Genomic_DNA"/>
</dbReference>
<protein>
    <submittedName>
        <fullName evidence="1">Uncharacterized protein</fullName>
    </submittedName>
</protein>
<reference evidence="1 2" key="1">
    <citation type="submission" date="2021-12" db="EMBL/GenBank/DDBJ databases">
        <title>Sinirhodobacter sp. WL0062 is a bacterium isolated from seawater.</title>
        <authorList>
            <person name="Wang L."/>
            <person name="He W."/>
            <person name="Zhang D.-F."/>
        </authorList>
    </citation>
    <scope>NUCLEOTIDE SEQUENCE [LARGE SCALE GENOMIC DNA]</scope>
    <source>
        <strain evidence="1 2">WL0062</strain>
    </source>
</reference>
<keyword evidence="2" id="KW-1185">Reference proteome</keyword>
<dbReference type="Proteomes" id="UP001521181">
    <property type="component" value="Unassembled WGS sequence"/>
</dbReference>
<evidence type="ECO:0000313" key="1">
    <source>
        <dbReference type="EMBL" id="MCE5974215.1"/>
    </source>
</evidence>
<proteinExistence type="predicted"/>
<evidence type="ECO:0000313" key="2">
    <source>
        <dbReference type="Proteomes" id="UP001521181"/>
    </source>
</evidence>
<accession>A0ABS8YY68</accession>
<name>A0ABS8YY68_9RHOB</name>
<dbReference type="RefSeq" id="WP_233677187.1">
    <property type="nucleotide sequence ID" value="NZ_JAJUOS010000009.1"/>
</dbReference>
<sequence length="54" mass="5866">MKTLSLPGPVPRAATQSTDYPSFSLRDLVQALCSGLTPSADGLEMMLDRIERMP</sequence>